<dbReference type="Proteomes" id="UP000551501">
    <property type="component" value="Unassembled WGS sequence"/>
</dbReference>
<dbReference type="Pfam" id="PF00550">
    <property type="entry name" value="PP-binding"/>
    <property type="match status" value="2"/>
</dbReference>
<dbReference type="RefSeq" id="WP_183370348.1">
    <property type="nucleotide sequence ID" value="NZ_BAABHL010000127.1"/>
</dbReference>
<comment type="cofactor">
    <cofactor evidence="1">
        <name>pantetheine 4'-phosphate</name>
        <dbReference type="ChEBI" id="CHEBI:47942"/>
    </cofactor>
</comment>
<accession>A0A840EY79</accession>
<feature type="domain" description="Carrier" evidence="4">
    <location>
        <begin position="959"/>
        <end position="1034"/>
    </location>
</feature>
<dbReference type="InterPro" id="IPR010071">
    <property type="entry name" value="AA_adenyl_dom"/>
</dbReference>
<proteinExistence type="predicted"/>
<dbReference type="Pfam" id="PF13193">
    <property type="entry name" value="AMP-binding_C"/>
    <property type="match status" value="1"/>
</dbReference>
<dbReference type="SUPFAM" id="SSF56801">
    <property type="entry name" value="Acetyl-CoA synthetase-like"/>
    <property type="match status" value="2"/>
</dbReference>
<dbReference type="GO" id="GO:0009366">
    <property type="term" value="C:enterobactin synthetase complex"/>
    <property type="evidence" value="ECO:0007669"/>
    <property type="project" value="TreeGrafter"/>
</dbReference>
<dbReference type="InterPro" id="IPR001242">
    <property type="entry name" value="Condensation_dom"/>
</dbReference>
<dbReference type="PROSITE" id="PS00455">
    <property type="entry name" value="AMP_BINDING"/>
    <property type="match status" value="2"/>
</dbReference>
<dbReference type="GO" id="GO:0005829">
    <property type="term" value="C:cytosol"/>
    <property type="evidence" value="ECO:0007669"/>
    <property type="project" value="TreeGrafter"/>
</dbReference>
<keyword evidence="6" id="KW-1185">Reference proteome</keyword>
<dbReference type="InterPro" id="IPR045851">
    <property type="entry name" value="AMP-bd_C_sf"/>
</dbReference>
<evidence type="ECO:0000313" key="5">
    <source>
        <dbReference type="EMBL" id="MBB4135288.1"/>
    </source>
</evidence>
<organism evidence="5 6">
    <name type="scientific">Gordonia humi</name>
    <dbReference type="NCBI Taxonomy" id="686429"/>
    <lineage>
        <taxon>Bacteria</taxon>
        <taxon>Bacillati</taxon>
        <taxon>Actinomycetota</taxon>
        <taxon>Actinomycetes</taxon>
        <taxon>Mycobacteriales</taxon>
        <taxon>Gordoniaceae</taxon>
        <taxon>Gordonia</taxon>
    </lineage>
</organism>
<dbReference type="SUPFAM" id="SSF52777">
    <property type="entry name" value="CoA-dependent acyltransferases"/>
    <property type="match status" value="6"/>
</dbReference>
<dbReference type="Gene3D" id="3.30.300.30">
    <property type="match status" value="2"/>
</dbReference>
<dbReference type="PROSITE" id="PS00012">
    <property type="entry name" value="PHOSPHOPANTETHEINE"/>
    <property type="match status" value="1"/>
</dbReference>
<sequence length="2633" mass="280421">MTTTSRTSDDAVLLPLTAAQRGMWFAENMSPEYSVTVAHYLDIRDAGRPLDVEAMVALHDESAHELESAFTRIVFVDGTPMQTVDHSLDFTLELVDLREAGDPEAAATAWMNEDYRSPVELVTDRPLARAALLRIADDRVFWYMRAHHLLLDGFSALNSVLRLVDRYNAAAAGEAFAVKPHADLAELVADDQAYASGTRRERDREYWSERAADLPERVTLARASSTAALSPVNLVAGRVLDAAFQQRLIDLAAHHSTSVSVLLTAGFSAYLSRMTGTDEVVLSVPVTGRATAKIKRASGMVSNMLPVRVSGASALTTADLLAQIQLELTGVLRHQRYRFEDIRQDAGMRDAATASFGPIVNMMFFDKPIEIVGADVEYHILSSGILEDLRINLYQASPTSPIRVDLHGNPNLYAEGELAVHLDRLLELFAAMIDEPGRRLADLPLLTAADQAAVHGARHGRHVDYSALGTHLLDGFERQVRTRPDAVAVSFERHRLTYAEFDDARRRLAARLIGDGVEPGDAVIVALDRGIDQLVAIYAVVTAGGAYVPVDPTHPLQRRELVSTTARARLTVDEQYLAAPVGEDRADTVRVPASSAAYVIFTSGSTGTPKGVQVPHHAVVNRLAWTDDHYPLSTDDVVLYKTPFTFDVSVWELFWPLAVGARTVIARPDGHRDPAYLSRVTADESVTVLHFVPSMLDVFLDDRAARPSAERVFAESVRRVFTSGEALTGKTADRVLNSGDLDLINLYGPTEAAVDVTEHRVRAGESTPPIGSPVPNTSVLVLDARLTPVPPGAPGELYLAGSQLAHGYLGRTALTSERFVAAVGSETAGARMYRTGDLVRWNNEGGLDYLGRTDFQVKIRGQRVELGEVESVLTDHRAVDGAVAVVRDDVAATPTLVAYAKASSDSDEPELLAWCRRRLPSHMVPTAIVVLDDFPLNSSGKIDRRALPVPQLRTAGYVAPQTETEVELAGIIAELLGVDEVGRRDNLFALGGDSLIAARLVTRARDGLGVDLRLTDVFEAADLAELAAGAVHADHDADSPLVHIEPRPETIPLATAQSRLWLVNQIDPAASTYNMPGAARLRDDVDTRVLEAAVGDVVARHEILRTRFVPGADGTPHQVIAAAEEAAADLDFAPIDTDDVHAAVRQITERGFDLTVDAPLRVRLVRDRAGLVLVVVVHHIAADGQSLVPLIADLGQAYAARAAGEEPDLHRGGLQYADYALWQDEHLTGAATVDDDLMFWRTELAGLPELLPLPTDRPRPTVASGRGAYVDFAADPILTGRIRDLAKAAGVTTFSVIHAAVALVLARCSGTGDVAVGVAVDGRRDDRLARLIGMFVDTVVLRTSVAEGSSLRDYLTDAHRTRARAMAHATVPFERVVDELAPARSTAHTPLFQVGLTMLADTTSALGDSPIVAGLLDARVPSAKYDVSVSVTEGAEHLDLEISYATDLFDEPTVSWFGRAVLRVLDRFTAVDLDATVGGLDIIGRRSMAALTAPPSPASAPIVLGDLWHRHGAANPGPVSDPTLSLTRADFDAAANRLARELLARDIGAGDVVAVGTGRGVAAAIAVVAISTTGAAFVSVDPALPDERRIEVLGDSGAVLGVGTDRLPGVDWIDPDGTAVAARSSEPVVVDDLRRAVHADDVAYLIYTSGSTGKPKAAVVSHRGLANMTANQRSILSVDETSTVLQVAAPSFDASVFEITMALCNGAGLHVSPADVFAGQELTRVIVDGGVTHVVMTPSVLAGLDPAALPSLRTVVSVGEACPPELAQRWADAGRAFFNLYGPTEATIWATAAGPLTADDEVTIGDAVPGVGALVLGGGLRPVPAGVPGELYLTGDQLAQGYLGRAELTASRFVAAPFGRPGARMYRTGDRVTRLPGGGLRYLGRTDFQLKVRGMRVEPGEVDGALMTHPAIGAALTVGTAGPTGDTVLVSYVTGRDGAAVDPVDVRTHAADLLPGHLVPHTVVPVEEFVTTDVGKIDRASLPPVDFAAGREFVAPRDAVERLVAEVFATELGVDRVSVTDSFFEIGGTSLSAVGVTGRLGTLRGRRVGMRDMFEHPTAAALAAFLADAAAADSEPLRPRGHDEPVPVSGTQRSMWLLNRNDPESAAYNIALALRLRGVVDVAAMTAALGDVVERHEALRTVYPMIGGEPMQLVRPVAQARAEVDFAVREVTGSLEQAVAEVTGRGFDVSERLPIRGALLRTAPDSHVLVLSIHHISADGSSMAPLAIDMMSAYAGRIDGAAPAWRPMPVQYADYADWQARRLAAVGGDGRTLRQRQLDYWESRLSDAPAALDLPTDRTRPESPSFVGDAVDFTVDRAVTTALTEVGRIRGASLFMVAHAAYAVLLSRLSGQHDVVVGTPYAGRDAAALEPVVGMFVNTLALRSGISPGQRFADVLAAVRDDDLGAMSNADVAFDEIVDRLGVGASRGRNAVFQAMFVFQNLAFPRVELAGLTVSAEDEQLTAAKVDVQLTLFPNDPKDPDATGGMRGQLIYAADLFDRSTAEAMVERYLRILTAVVDDPDIVVGDIALHDETAQVADVDAGPQNLSEVVAEAAARLPDAVAIDRHGTTVTFAAIMSTIETLEAVMPGTDRDSLLTMTVMSSVPGLAEAGPDELDVVLQGVRANATPDAANAH</sequence>
<dbReference type="Gene3D" id="3.40.50.12780">
    <property type="entry name" value="N-terminal domain of ligase-like"/>
    <property type="match status" value="2"/>
</dbReference>
<dbReference type="PANTHER" id="PTHR45527:SF1">
    <property type="entry name" value="FATTY ACID SYNTHASE"/>
    <property type="match status" value="1"/>
</dbReference>
<dbReference type="FunFam" id="3.40.50.980:FF:000002">
    <property type="entry name" value="Enterobactin synthetase component F"/>
    <property type="match status" value="1"/>
</dbReference>
<comment type="caution">
    <text evidence="5">The sequence shown here is derived from an EMBL/GenBank/DDBJ whole genome shotgun (WGS) entry which is preliminary data.</text>
</comment>
<dbReference type="CDD" id="cd19540">
    <property type="entry name" value="LCL_NRPS-like"/>
    <property type="match status" value="1"/>
</dbReference>
<dbReference type="Pfam" id="PF00501">
    <property type="entry name" value="AMP-binding"/>
    <property type="match status" value="2"/>
</dbReference>
<evidence type="ECO:0000313" key="6">
    <source>
        <dbReference type="Proteomes" id="UP000551501"/>
    </source>
</evidence>
<keyword evidence="2" id="KW-0596">Phosphopantetheine</keyword>
<dbReference type="GO" id="GO:0043041">
    <property type="term" value="P:amino acid activation for nonribosomal peptide biosynthetic process"/>
    <property type="evidence" value="ECO:0007669"/>
    <property type="project" value="TreeGrafter"/>
</dbReference>
<dbReference type="GO" id="GO:0047527">
    <property type="term" value="F:2,3-dihydroxybenzoate-serine ligase activity"/>
    <property type="evidence" value="ECO:0007669"/>
    <property type="project" value="TreeGrafter"/>
</dbReference>
<dbReference type="InterPro" id="IPR023213">
    <property type="entry name" value="CAT-like_dom_sf"/>
</dbReference>
<dbReference type="FunFam" id="3.40.50.12780:FF:000012">
    <property type="entry name" value="Non-ribosomal peptide synthetase"/>
    <property type="match status" value="1"/>
</dbReference>
<evidence type="ECO:0000256" key="2">
    <source>
        <dbReference type="ARBA" id="ARBA00022450"/>
    </source>
</evidence>
<dbReference type="InterPro" id="IPR020845">
    <property type="entry name" value="AMP-binding_CS"/>
</dbReference>
<dbReference type="PROSITE" id="PS50075">
    <property type="entry name" value="CARRIER"/>
    <property type="match status" value="2"/>
</dbReference>
<dbReference type="UniPathway" id="UPA00011"/>
<protein>
    <submittedName>
        <fullName evidence="5">Amino acid adenylation domain-containing protein</fullName>
    </submittedName>
</protein>
<dbReference type="Gene3D" id="3.30.559.10">
    <property type="entry name" value="Chloramphenicol acetyltransferase-like domain"/>
    <property type="match status" value="3"/>
</dbReference>
<dbReference type="SUPFAM" id="SSF47336">
    <property type="entry name" value="ACP-like"/>
    <property type="match status" value="2"/>
</dbReference>
<dbReference type="Pfam" id="PF00668">
    <property type="entry name" value="Condensation"/>
    <property type="match status" value="3"/>
</dbReference>
<dbReference type="EMBL" id="JACIFP010000001">
    <property type="protein sequence ID" value="MBB4135288.1"/>
    <property type="molecule type" value="Genomic_DNA"/>
</dbReference>
<dbReference type="GO" id="GO:0008610">
    <property type="term" value="P:lipid biosynthetic process"/>
    <property type="evidence" value="ECO:0007669"/>
    <property type="project" value="UniProtKB-ARBA"/>
</dbReference>
<dbReference type="InterPro" id="IPR036736">
    <property type="entry name" value="ACP-like_sf"/>
</dbReference>
<keyword evidence="3" id="KW-0597">Phosphoprotein</keyword>
<dbReference type="NCBIfam" id="TIGR01733">
    <property type="entry name" value="AA-adenyl-dom"/>
    <property type="match status" value="2"/>
</dbReference>
<dbReference type="InterPro" id="IPR042099">
    <property type="entry name" value="ANL_N_sf"/>
</dbReference>
<gene>
    <name evidence="5" type="ORF">BKA16_001840</name>
</gene>
<evidence type="ECO:0000259" key="4">
    <source>
        <dbReference type="PROSITE" id="PS50075"/>
    </source>
</evidence>
<dbReference type="PANTHER" id="PTHR45527">
    <property type="entry name" value="NONRIBOSOMAL PEPTIDE SYNTHETASE"/>
    <property type="match status" value="1"/>
</dbReference>
<evidence type="ECO:0000256" key="1">
    <source>
        <dbReference type="ARBA" id="ARBA00001957"/>
    </source>
</evidence>
<name>A0A840EY79_9ACTN</name>
<dbReference type="Gene3D" id="1.10.1200.10">
    <property type="entry name" value="ACP-like"/>
    <property type="match status" value="2"/>
</dbReference>
<dbReference type="InterPro" id="IPR025110">
    <property type="entry name" value="AMP-bd_C"/>
</dbReference>
<dbReference type="InterPro" id="IPR009081">
    <property type="entry name" value="PP-bd_ACP"/>
</dbReference>
<dbReference type="InterPro" id="IPR000873">
    <property type="entry name" value="AMP-dep_synth/lig_dom"/>
</dbReference>
<evidence type="ECO:0000256" key="3">
    <source>
        <dbReference type="ARBA" id="ARBA00022553"/>
    </source>
</evidence>
<feature type="domain" description="Carrier" evidence="4">
    <location>
        <begin position="1995"/>
        <end position="2070"/>
    </location>
</feature>
<reference evidence="5 6" key="1">
    <citation type="submission" date="2020-08" db="EMBL/GenBank/DDBJ databases">
        <title>Sequencing the genomes of 1000 actinobacteria strains.</title>
        <authorList>
            <person name="Klenk H.-P."/>
        </authorList>
    </citation>
    <scope>NUCLEOTIDE SEQUENCE [LARGE SCALE GENOMIC DNA]</scope>
    <source>
        <strain evidence="5 6">DSM 45298</strain>
    </source>
</reference>
<dbReference type="SMART" id="SM00823">
    <property type="entry name" value="PKS_PP"/>
    <property type="match status" value="2"/>
</dbReference>
<dbReference type="GO" id="GO:0009239">
    <property type="term" value="P:enterobactin biosynthetic process"/>
    <property type="evidence" value="ECO:0007669"/>
    <property type="project" value="TreeGrafter"/>
</dbReference>
<dbReference type="InterPro" id="IPR006162">
    <property type="entry name" value="Ppantetheine_attach_site"/>
</dbReference>
<dbReference type="Gene3D" id="3.30.559.30">
    <property type="entry name" value="Nonribosomal peptide synthetase, condensation domain"/>
    <property type="match status" value="3"/>
</dbReference>
<dbReference type="InterPro" id="IPR020806">
    <property type="entry name" value="PKS_PP-bd"/>
</dbReference>
<dbReference type="GO" id="GO:0031177">
    <property type="term" value="F:phosphopantetheine binding"/>
    <property type="evidence" value="ECO:0007669"/>
    <property type="project" value="InterPro"/>
</dbReference>